<evidence type="ECO:0000313" key="2">
    <source>
        <dbReference type="EMBL" id="KAG2937443.1"/>
    </source>
</evidence>
<dbReference type="AlphaFoldDB" id="A0A8T1KM08"/>
<feature type="region of interest" description="Disordered" evidence="1">
    <location>
        <begin position="17"/>
        <end position="51"/>
    </location>
</feature>
<dbReference type="Proteomes" id="UP000736787">
    <property type="component" value="Unassembled WGS sequence"/>
</dbReference>
<evidence type="ECO:0000256" key="1">
    <source>
        <dbReference type="SAM" id="MobiDB-lite"/>
    </source>
</evidence>
<dbReference type="EMBL" id="RCMK01000307">
    <property type="protein sequence ID" value="KAG2937443.1"/>
    <property type="molecule type" value="Genomic_DNA"/>
</dbReference>
<comment type="caution">
    <text evidence="2">The sequence shown here is derived from an EMBL/GenBank/DDBJ whole genome shotgun (WGS) entry which is preliminary data.</text>
</comment>
<protein>
    <submittedName>
        <fullName evidence="2">Uncharacterized protein</fullName>
    </submittedName>
</protein>
<sequence>MELLLWIESVKVISRIKEGPTPKPPRGRHLTKAEKKRAAKAAVKSKKNAKK</sequence>
<gene>
    <name evidence="2" type="ORF">PC117_g11696</name>
</gene>
<evidence type="ECO:0000313" key="3">
    <source>
        <dbReference type="Proteomes" id="UP000736787"/>
    </source>
</evidence>
<accession>A0A8T1KM08</accession>
<proteinExistence type="predicted"/>
<name>A0A8T1KM08_9STRA</name>
<organism evidence="2 3">
    <name type="scientific">Phytophthora cactorum</name>
    <dbReference type="NCBI Taxonomy" id="29920"/>
    <lineage>
        <taxon>Eukaryota</taxon>
        <taxon>Sar</taxon>
        <taxon>Stramenopiles</taxon>
        <taxon>Oomycota</taxon>
        <taxon>Peronosporomycetes</taxon>
        <taxon>Peronosporales</taxon>
        <taxon>Peronosporaceae</taxon>
        <taxon>Phytophthora</taxon>
    </lineage>
</organism>
<feature type="compositionally biased region" description="Basic residues" evidence="1">
    <location>
        <begin position="25"/>
        <end position="51"/>
    </location>
</feature>
<reference evidence="2" key="1">
    <citation type="submission" date="2018-10" db="EMBL/GenBank/DDBJ databases">
        <title>Effector identification in a new, highly contiguous assembly of the strawberry crown rot pathogen Phytophthora cactorum.</title>
        <authorList>
            <person name="Armitage A.D."/>
            <person name="Nellist C.F."/>
            <person name="Bates H."/>
            <person name="Vickerstaff R.J."/>
            <person name="Harrison R.J."/>
        </authorList>
    </citation>
    <scope>NUCLEOTIDE SEQUENCE</scope>
    <source>
        <strain evidence="2">4040</strain>
    </source>
</reference>